<keyword evidence="5" id="KW-0472">Membrane</keyword>
<dbReference type="Pfam" id="PF13442">
    <property type="entry name" value="Cytochrome_CBB3"/>
    <property type="match status" value="1"/>
</dbReference>
<dbReference type="PANTHER" id="PTHR33751">
    <property type="entry name" value="CBB3-TYPE CYTOCHROME C OXIDASE SUBUNIT FIXP"/>
    <property type="match status" value="1"/>
</dbReference>
<gene>
    <name evidence="7" type="ORF">G0Q06_00190</name>
</gene>
<comment type="caution">
    <text evidence="7">The sequence shown here is derived from an EMBL/GenBank/DDBJ whole genome shotgun (WGS) entry which is preliminary data.</text>
</comment>
<accession>A0A6B2LY72</accession>
<evidence type="ECO:0000256" key="5">
    <source>
        <dbReference type="SAM" id="Phobius"/>
    </source>
</evidence>
<evidence type="ECO:0000256" key="1">
    <source>
        <dbReference type="ARBA" id="ARBA00022617"/>
    </source>
</evidence>
<dbReference type="PROSITE" id="PS51007">
    <property type="entry name" value="CYTC"/>
    <property type="match status" value="1"/>
</dbReference>
<keyword evidence="5" id="KW-1133">Transmembrane helix</keyword>
<protein>
    <submittedName>
        <fullName evidence="7">C-type cytochrome</fullName>
    </submittedName>
</protein>
<feature type="transmembrane region" description="Helical" evidence="5">
    <location>
        <begin position="30"/>
        <end position="47"/>
    </location>
</feature>
<dbReference type="EMBL" id="JAAGNX010000001">
    <property type="protein sequence ID" value="NDV60864.1"/>
    <property type="molecule type" value="Genomic_DNA"/>
</dbReference>
<dbReference type="Gene3D" id="1.10.760.10">
    <property type="entry name" value="Cytochrome c-like domain"/>
    <property type="match status" value="1"/>
</dbReference>
<dbReference type="Pfam" id="PF14715">
    <property type="entry name" value="FixP_N"/>
    <property type="match status" value="1"/>
</dbReference>
<dbReference type="InterPro" id="IPR009056">
    <property type="entry name" value="Cyt_c-like_dom"/>
</dbReference>
<name>A0A6B2LY72_9BACT</name>
<keyword evidence="8" id="KW-1185">Reference proteome</keyword>
<evidence type="ECO:0000313" key="7">
    <source>
        <dbReference type="EMBL" id="NDV60864.1"/>
    </source>
</evidence>
<dbReference type="InterPro" id="IPR036909">
    <property type="entry name" value="Cyt_c-like_dom_sf"/>
</dbReference>
<reference evidence="7 8" key="1">
    <citation type="submission" date="2020-02" db="EMBL/GenBank/DDBJ databases">
        <title>Albibacoteraceae fam. nov., the first described family within the subdivision 4 Verrucomicrobia.</title>
        <authorList>
            <person name="Xi F."/>
        </authorList>
    </citation>
    <scope>NUCLEOTIDE SEQUENCE [LARGE SCALE GENOMIC DNA]</scope>
    <source>
        <strain evidence="7 8">CK1056</strain>
    </source>
</reference>
<dbReference type="InterPro" id="IPR038414">
    <property type="entry name" value="CcoP_N_sf"/>
</dbReference>
<dbReference type="SUPFAM" id="SSF46626">
    <property type="entry name" value="Cytochrome c"/>
    <property type="match status" value="1"/>
</dbReference>
<feature type="domain" description="Cytochrome c" evidence="6">
    <location>
        <begin position="93"/>
        <end position="174"/>
    </location>
</feature>
<evidence type="ECO:0000256" key="2">
    <source>
        <dbReference type="ARBA" id="ARBA00022723"/>
    </source>
</evidence>
<dbReference type="AlphaFoldDB" id="A0A6B2LY72"/>
<dbReference type="RefSeq" id="WP_163961269.1">
    <property type="nucleotide sequence ID" value="NZ_JAAGNX010000001.1"/>
</dbReference>
<dbReference type="GO" id="GO:0046872">
    <property type="term" value="F:metal ion binding"/>
    <property type="evidence" value="ECO:0007669"/>
    <property type="project" value="UniProtKB-KW"/>
</dbReference>
<keyword evidence="2 4" id="KW-0479">Metal-binding</keyword>
<keyword evidence="5" id="KW-0812">Transmembrane</keyword>
<dbReference type="Proteomes" id="UP000478417">
    <property type="component" value="Unassembled WGS sequence"/>
</dbReference>
<dbReference type="GO" id="GO:0020037">
    <property type="term" value="F:heme binding"/>
    <property type="evidence" value="ECO:0007669"/>
    <property type="project" value="InterPro"/>
</dbReference>
<evidence type="ECO:0000313" key="8">
    <source>
        <dbReference type="Proteomes" id="UP000478417"/>
    </source>
</evidence>
<dbReference type="GO" id="GO:0009055">
    <property type="term" value="F:electron transfer activity"/>
    <property type="evidence" value="ECO:0007669"/>
    <property type="project" value="InterPro"/>
</dbReference>
<sequence length="191" mass="21523">MSKKENPQDDKLRPHVYDGIQEYDNRLPNWWLWTFYGAVILTVMYWFSWYNADVMETDAAIVEAQMAKVEEVRLAAMGEISNDTLWQMSRNAGFVSAGSEIFKDKCVACHGADLKGGIGVNLVDDEWKWGNQPISLYSIVVNGSPDKKAGMQAWINELGAQKVSQVVAYVLSYHTEQEMADAPTLNPPLEL</sequence>
<evidence type="ECO:0000256" key="3">
    <source>
        <dbReference type="ARBA" id="ARBA00023004"/>
    </source>
</evidence>
<proteinExistence type="predicted"/>
<dbReference type="InterPro" id="IPR032858">
    <property type="entry name" value="CcoP_N"/>
</dbReference>
<dbReference type="PANTHER" id="PTHR33751:SF1">
    <property type="entry name" value="CBB3-TYPE CYTOCHROME C OXIDASE SUBUNIT FIXP"/>
    <property type="match status" value="1"/>
</dbReference>
<evidence type="ECO:0000256" key="4">
    <source>
        <dbReference type="PROSITE-ProRule" id="PRU00433"/>
    </source>
</evidence>
<dbReference type="InterPro" id="IPR050597">
    <property type="entry name" value="Cytochrome_c_Oxidase_Subunit"/>
</dbReference>
<dbReference type="Gene3D" id="6.10.280.130">
    <property type="match status" value="1"/>
</dbReference>
<keyword evidence="3 4" id="KW-0408">Iron</keyword>
<organism evidence="7 8">
    <name type="scientific">Oceanipulchritudo coccoides</name>
    <dbReference type="NCBI Taxonomy" id="2706888"/>
    <lineage>
        <taxon>Bacteria</taxon>
        <taxon>Pseudomonadati</taxon>
        <taxon>Verrucomicrobiota</taxon>
        <taxon>Opitutia</taxon>
        <taxon>Puniceicoccales</taxon>
        <taxon>Oceanipulchritudinaceae</taxon>
        <taxon>Oceanipulchritudo</taxon>
    </lineage>
</organism>
<keyword evidence="1 4" id="KW-0349">Heme</keyword>
<evidence type="ECO:0000259" key="6">
    <source>
        <dbReference type="PROSITE" id="PS51007"/>
    </source>
</evidence>